<gene>
    <name evidence="2" type="ORF">G0Q06_00950</name>
</gene>
<dbReference type="AlphaFoldDB" id="A0A6B2LZR7"/>
<dbReference type="InterPro" id="IPR017853">
    <property type="entry name" value="GH"/>
</dbReference>
<dbReference type="Gene3D" id="3.20.20.80">
    <property type="entry name" value="Glycosidases"/>
    <property type="match status" value="1"/>
</dbReference>
<sequence length="1028" mass="113007">MKTPPLPLRIILASCLLLAGGLISEAKLGLDREAYGVWDRTGGLSVETYPFTRGQEWTTAWEHINPARHVFDWSELDALLQFAYDQNQKLFAKVSPVGGQGGPPSWIYEDQGGDVPRVTGDVFDYGFYLDPEYKLYFSEMVQAMGDHMRNNVPAHLLDRVAFVRVDTGATGDEEPYENAGNIDFPELYGITNQEWEDFRLWAFEVYRQAFQEGPARKIPLLFQDIDPSQDPVEWAWVTGNVTAGFGAKFGGIVRGHHLTKSNTATTDFKDKAVDSDFGLFSRNEMDQTWQKTFFQLNIRLNMYWTAVEQLHPGLSVWDVTQSCLGNTYIDDYTFAFEFFNTWAAELDPPTARGGFSILHEGLDSSDTVKFPESIYGPANINNEQRYIDICAAYASRGALMNDSFAATKGQVYQRDAQTGFNDSSWLIVPGNYERFITQMDPDNTSKGLFRINGPLTTASHPYDRYARSFDSATGKNTMYFDIHDNLLPSRSQSVRLSVIYLDAGTGQFELQYDADSDSQKTAFVVTKTNSNTWKTETIIVDDWALQNNGPNGADLMLLNVDSEDDIFHMVELVKISEVTLGTVGKGSVSGRTDAIVYDPMVGTFDEGQRFELTVTPEPGWEFVGWSGDLDGTETRPFLYATEDARVTANFIYLGADLTEDNFNSADWTGGTGWSGNWIPSGEATPGAIVQLNNTGEITRNLGTPLSNATLSFMWDVDRITTGQPGEVYIKVGSIWLPDPVWSEGVKGDDSGSSPELAPATVNLSSFGTVSGIRFKLNGNSSTDRFWIDDVVILGSDGGGGTYEQPLFTSDPVEKGPGVEGSPYAGTLVGSALDANGDPMTFSKVPASGPAWLNVDSNGTLWGTPTAADIGLNRWTVEVTDGSGVPDEAYLLITVEPDGAPALSYAEWSSLFRLDQPQDGDDDGDAEPNIIEFSNGGSPVNRLDNGHQSTFELMSGSGSTWFEYAYAKRGSGLSYQMEVSSSLAPGSWSGTGYTETGNDPLNGYFNLITNRIEIPTDSPVFIRLRVEEN</sequence>
<dbReference type="Pfam" id="PF18998">
    <property type="entry name" value="Flg_new_2"/>
    <property type="match status" value="1"/>
</dbReference>
<dbReference type="EMBL" id="JAAGNX010000001">
    <property type="protein sequence ID" value="NDV61010.1"/>
    <property type="molecule type" value="Genomic_DNA"/>
</dbReference>
<dbReference type="Proteomes" id="UP000478417">
    <property type="component" value="Unassembled WGS sequence"/>
</dbReference>
<evidence type="ECO:0000313" key="3">
    <source>
        <dbReference type="Proteomes" id="UP000478417"/>
    </source>
</evidence>
<keyword evidence="3" id="KW-1185">Reference proteome</keyword>
<dbReference type="InterPro" id="IPR013783">
    <property type="entry name" value="Ig-like_fold"/>
</dbReference>
<evidence type="ECO:0000313" key="2">
    <source>
        <dbReference type="EMBL" id="NDV61010.1"/>
    </source>
</evidence>
<dbReference type="SUPFAM" id="SSF51445">
    <property type="entry name" value="(Trans)glycosidases"/>
    <property type="match status" value="1"/>
</dbReference>
<dbReference type="InterPro" id="IPR015919">
    <property type="entry name" value="Cadherin-like_sf"/>
</dbReference>
<dbReference type="RefSeq" id="WP_163961547.1">
    <property type="nucleotide sequence ID" value="NZ_JAAGNX010000001.1"/>
</dbReference>
<comment type="caution">
    <text evidence="2">The sequence shown here is derived from an EMBL/GenBank/DDBJ whole genome shotgun (WGS) entry which is preliminary data.</text>
</comment>
<evidence type="ECO:0000259" key="1">
    <source>
        <dbReference type="Pfam" id="PF18998"/>
    </source>
</evidence>
<accession>A0A6B2LZR7</accession>
<dbReference type="InterPro" id="IPR044060">
    <property type="entry name" value="Bacterial_rp_domain"/>
</dbReference>
<dbReference type="Pfam" id="PF05345">
    <property type="entry name" value="He_PIG"/>
    <property type="match status" value="1"/>
</dbReference>
<organism evidence="2 3">
    <name type="scientific">Oceanipulchritudo coccoides</name>
    <dbReference type="NCBI Taxonomy" id="2706888"/>
    <lineage>
        <taxon>Bacteria</taxon>
        <taxon>Pseudomonadati</taxon>
        <taxon>Verrucomicrobiota</taxon>
        <taxon>Opitutia</taxon>
        <taxon>Puniceicoccales</taxon>
        <taxon>Oceanipulchritudinaceae</taxon>
        <taxon>Oceanipulchritudo</taxon>
    </lineage>
</organism>
<reference evidence="2 3" key="1">
    <citation type="submission" date="2020-02" db="EMBL/GenBank/DDBJ databases">
        <title>Albibacoteraceae fam. nov., the first described family within the subdivision 4 Verrucomicrobia.</title>
        <authorList>
            <person name="Xi F."/>
        </authorList>
    </citation>
    <scope>NUCLEOTIDE SEQUENCE [LARGE SCALE GENOMIC DNA]</scope>
    <source>
        <strain evidence="2 3">CK1056</strain>
    </source>
</reference>
<dbReference type="SUPFAM" id="SSF49313">
    <property type="entry name" value="Cadherin-like"/>
    <property type="match status" value="1"/>
</dbReference>
<dbReference type="GO" id="GO:0005509">
    <property type="term" value="F:calcium ion binding"/>
    <property type="evidence" value="ECO:0007669"/>
    <property type="project" value="InterPro"/>
</dbReference>
<feature type="domain" description="Bacterial repeat" evidence="1">
    <location>
        <begin position="601"/>
        <end position="650"/>
    </location>
</feature>
<protein>
    <recommendedName>
        <fullName evidence="1">Bacterial repeat domain-containing protein</fullName>
    </recommendedName>
</protein>
<dbReference type="Gene3D" id="2.60.40.10">
    <property type="entry name" value="Immunoglobulins"/>
    <property type="match status" value="1"/>
</dbReference>
<dbReference type="GO" id="GO:0016020">
    <property type="term" value="C:membrane"/>
    <property type="evidence" value="ECO:0007669"/>
    <property type="project" value="InterPro"/>
</dbReference>
<proteinExistence type="predicted"/>
<name>A0A6B2LZR7_9BACT</name>